<evidence type="ECO:0000313" key="3">
    <source>
        <dbReference type="Proteomes" id="UP000192266"/>
    </source>
</evidence>
<proteinExistence type="predicted"/>
<dbReference type="OrthoDB" id="868441at2"/>
<dbReference type="Pfam" id="PF08808">
    <property type="entry name" value="RES"/>
    <property type="match status" value="1"/>
</dbReference>
<dbReference type="RefSeq" id="WP_084446604.1">
    <property type="nucleotide sequence ID" value="NZ_FWWW01000076.1"/>
</dbReference>
<reference evidence="2 3" key="1">
    <citation type="submission" date="2017-04" db="EMBL/GenBank/DDBJ databases">
        <authorList>
            <person name="Afonso C.L."/>
            <person name="Miller P.J."/>
            <person name="Scott M.A."/>
            <person name="Spackman E."/>
            <person name="Goraichik I."/>
            <person name="Dimitrov K.M."/>
            <person name="Suarez D.L."/>
            <person name="Swayne D.E."/>
        </authorList>
    </citation>
    <scope>NUCLEOTIDE SEQUENCE [LARGE SCALE GENOMIC DNA]</scope>
    <source>
        <strain evidence="2 3">DSM 11622</strain>
    </source>
</reference>
<dbReference type="EMBL" id="FWWW01000076">
    <property type="protein sequence ID" value="SMB97779.1"/>
    <property type="molecule type" value="Genomic_DNA"/>
</dbReference>
<keyword evidence="3" id="KW-1185">Reference proteome</keyword>
<protein>
    <recommendedName>
        <fullName evidence="1">RES domain-containing protein</fullName>
    </recommendedName>
</protein>
<dbReference type="Proteomes" id="UP000192266">
    <property type="component" value="Unassembled WGS sequence"/>
</dbReference>
<name>A0A1W1VWM3_9BACT</name>
<feature type="domain" description="RES" evidence="1">
    <location>
        <begin position="72"/>
        <end position="226"/>
    </location>
</feature>
<sequence>MRSSQPNPHKSAAKEIKEKIAAIHKLDLREQSVDDLVPLMRELLAGHALRCLDFAPGLLLYRGTPCEKLPHRFADVSYAPAKRVKEDQRANRAGVPIFYCSATWHPPFFEASVKKGDQIIISRWQARKPLRIAGFSYADLCADDPHSEREKVLRKALKQLPESERHLTEFMIGCFTQPIASGEEHRYRLSIALTEALGLGEQFDGLLYPSAAMPSPSHNLALHPRCIGEQKLVLQYVEHLSVNRVETETIDVCSLNFARGVAPDEKLHWLNQPGNWILREGAQANQHCF</sequence>
<dbReference type="AlphaFoldDB" id="A0A1W1VWM3"/>
<organism evidence="2 3">
    <name type="scientific">Hymenobacter roseosalivarius DSM 11622</name>
    <dbReference type="NCBI Taxonomy" id="645990"/>
    <lineage>
        <taxon>Bacteria</taxon>
        <taxon>Pseudomonadati</taxon>
        <taxon>Bacteroidota</taxon>
        <taxon>Cytophagia</taxon>
        <taxon>Cytophagales</taxon>
        <taxon>Hymenobacteraceae</taxon>
        <taxon>Hymenobacter</taxon>
    </lineage>
</organism>
<dbReference type="InterPro" id="IPR014914">
    <property type="entry name" value="RES_dom"/>
</dbReference>
<evidence type="ECO:0000313" key="2">
    <source>
        <dbReference type="EMBL" id="SMB97779.1"/>
    </source>
</evidence>
<evidence type="ECO:0000259" key="1">
    <source>
        <dbReference type="Pfam" id="PF08808"/>
    </source>
</evidence>
<gene>
    <name evidence="2" type="ORF">SAMN00120144_1615</name>
</gene>
<accession>A0A1W1VWM3</accession>